<accession>A0A7W3UL94</accession>
<dbReference type="AlphaFoldDB" id="A0A7W3UL94"/>
<proteinExistence type="predicted"/>
<reference evidence="1 2" key="1">
    <citation type="submission" date="2020-07" db="EMBL/GenBank/DDBJ databases">
        <title>Description of Limosilactobacillus balticus sp. nov., Limosilactobacillus agrestis sp. nov., Limosilactobacillus albertensis sp. nov., Limosilactobacillus rudii sp. nov., Limosilactobacillus fastidiosus sp. nov., five novel Limosilactobacillus species isolated from the vertebrate gastrointestinal tract, and proposal of 6 subspecies of Limosilactobacillus reuteri adapted to the gastrointestinal tract of specific vertebrate hosts.</title>
        <authorList>
            <person name="Li F."/>
            <person name="Cheng C."/>
            <person name="Zheng J."/>
            <person name="Quevedo R.M."/>
            <person name="Li J."/>
            <person name="Roos S."/>
            <person name="Gaenzle M.G."/>
            <person name="Walter J."/>
        </authorList>
    </citation>
    <scope>NUCLEOTIDE SEQUENCE [LARGE SCALE GENOMIC DNA]</scope>
    <source>
        <strain evidence="1 2">STM2_1</strain>
    </source>
</reference>
<dbReference type="RefSeq" id="WP_182595868.1">
    <property type="nucleotide sequence ID" value="NZ_JACIVA010000042.1"/>
</dbReference>
<organism evidence="1 2">
    <name type="scientific">Limosilactobacillus rudii</name>
    <dbReference type="NCBI Taxonomy" id="2759755"/>
    <lineage>
        <taxon>Bacteria</taxon>
        <taxon>Bacillati</taxon>
        <taxon>Bacillota</taxon>
        <taxon>Bacilli</taxon>
        <taxon>Lactobacillales</taxon>
        <taxon>Lactobacillaceae</taxon>
        <taxon>Limosilactobacillus</taxon>
    </lineage>
</organism>
<sequence>MQADRHEREFILHKVKKDFEDRLATLHGYSTEVVEARVNGQINSDRFFLDLLGMQDEFTKLEDYYNPDNYELVYDAETTSWRYARKLGVNNG</sequence>
<name>A0A7W3UL94_9LACO</name>
<dbReference type="Proteomes" id="UP000517106">
    <property type="component" value="Unassembled WGS sequence"/>
</dbReference>
<gene>
    <name evidence="1" type="ORF">H5S09_04070</name>
</gene>
<evidence type="ECO:0000313" key="1">
    <source>
        <dbReference type="EMBL" id="MBB1097120.1"/>
    </source>
</evidence>
<keyword evidence="2" id="KW-1185">Reference proteome</keyword>
<dbReference type="EMBL" id="JACIVA010000042">
    <property type="protein sequence ID" value="MBB1097120.1"/>
    <property type="molecule type" value="Genomic_DNA"/>
</dbReference>
<evidence type="ECO:0000313" key="2">
    <source>
        <dbReference type="Proteomes" id="UP000517106"/>
    </source>
</evidence>
<comment type="caution">
    <text evidence="1">The sequence shown here is derived from an EMBL/GenBank/DDBJ whole genome shotgun (WGS) entry which is preliminary data.</text>
</comment>
<protein>
    <submittedName>
        <fullName evidence="1">Uncharacterized protein</fullName>
    </submittedName>
</protein>